<dbReference type="Proteomes" id="UP001054945">
    <property type="component" value="Unassembled WGS sequence"/>
</dbReference>
<evidence type="ECO:0000313" key="3">
    <source>
        <dbReference type="Proteomes" id="UP001054945"/>
    </source>
</evidence>
<accession>A0AAV4XFW2</accession>
<dbReference type="AlphaFoldDB" id="A0AAV4XFW2"/>
<sequence>MPFRIKPPLWRDSIHPTSPSPKSSLRFLTIGLLNPTPTHTPSMSRQINVCERFIPPVKSSALSPSRRRPCAPVEQNVDSGGAPA</sequence>
<proteinExistence type="predicted"/>
<feature type="region of interest" description="Disordered" evidence="1">
    <location>
        <begin position="60"/>
        <end position="84"/>
    </location>
</feature>
<evidence type="ECO:0000256" key="1">
    <source>
        <dbReference type="SAM" id="MobiDB-lite"/>
    </source>
</evidence>
<protein>
    <submittedName>
        <fullName evidence="2">Uncharacterized protein</fullName>
    </submittedName>
</protein>
<keyword evidence="3" id="KW-1185">Reference proteome</keyword>
<evidence type="ECO:0000313" key="2">
    <source>
        <dbReference type="EMBL" id="GIY92674.1"/>
    </source>
</evidence>
<reference evidence="2 3" key="1">
    <citation type="submission" date="2021-06" db="EMBL/GenBank/DDBJ databases">
        <title>Caerostris extrusa draft genome.</title>
        <authorList>
            <person name="Kono N."/>
            <person name="Arakawa K."/>
        </authorList>
    </citation>
    <scope>NUCLEOTIDE SEQUENCE [LARGE SCALE GENOMIC DNA]</scope>
</reference>
<name>A0AAV4XFW2_CAEEX</name>
<organism evidence="2 3">
    <name type="scientific">Caerostris extrusa</name>
    <name type="common">Bark spider</name>
    <name type="synonym">Caerostris bankana</name>
    <dbReference type="NCBI Taxonomy" id="172846"/>
    <lineage>
        <taxon>Eukaryota</taxon>
        <taxon>Metazoa</taxon>
        <taxon>Ecdysozoa</taxon>
        <taxon>Arthropoda</taxon>
        <taxon>Chelicerata</taxon>
        <taxon>Arachnida</taxon>
        <taxon>Araneae</taxon>
        <taxon>Araneomorphae</taxon>
        <taxon>Entelegynae</taxon>
        <taxon>Araneoidea</taxon>
        <taxon>Araneidae</taxon>
        <taxon>Caerostris</taxon>
    </lineage>
</organism>
<gene>
    <name evidence="2" type="ORF">CEXT_37831</name>
</gene>
<dbReference type="EMBL" id="BPLR01000179">
    <property type="protein sequence ID" value="GIY92674.1"/>
    <property type="molecule type" value="Genomic_DNA"/>
</dbReference>
<feature type="region of interest" description="Disordered" evidence="1">
    <location>
        <begin position="1"/>
        <end position="21"/>
    </location>
</feature>
<comment type="caution">
    <text evidence="2">The sequence shown here is derived from an EMBL/GenBank/DDBJ whole genome shotgun (WGS) entry which is preliminary data.</text>
</comment>